<evidence type="ECO:0000313" key="2">
    <source>
        <dbReference type="Proteomes" id="UP001153678"/>
    </source>
</evidence>
<sequence>VDRNTSRQYEPSHAHSLKGQIQGLANNICKNIPLHQESWA</sequence>
<organism evidence="1 2">
    <name type="scientific">Funneliformis geosporum</name>
    <dbReference type="NCBI Taxonomy" id="1117311"/>
    <lineage>
        <taxon>Eukaryota</taxon>
        <taxon>Fungi</taxon>
        <taxon>Fungi incertae sedis</taxon>
        <taxon>Mucoromycota</taxon>
        <taxon>Glomeromycotina</taxon>
        <taxon>Glomeromycetes</taxon>
        <taxon>Glomerales</taxon>
        <taxon>Glomeraceae</taxon>
        <taxon>Funneliformis</taxon>
    </lineage>
</organism>
<dbReference type="AlphaFoldDB" id="A0A9W4T5D2"/>
<reference evidence="1" key="1">
    <citation type="submission" date="2022-08" db="EMBL/GenBank/DDBJ databases">
        <authorList>
            <person name="Kallberg Y."/>
            <person name="Tangrot J."/>
            <person name="Rosling A."/>
        </authorList>
    </citation>
    <scope>NUCLEOTIDE SEQUENCE</scope>
    <source>
        <strain evidence="1">Wild A</strain>
    </source>
</reference>
<name>A0A9W4T5D2_9GLOM</name>
<evidence type="ECO:0000313" key="1">
    <source>
        <dbReference type="EMBL" id="CAI2192688.1"/>
    </source>
</evidence>
<dbReference type="OrthoDB" id="10459963at2759"/>
<keyword evidence="2" id="KW-1185">Reference proteome</keyword>
<proteinExistence type="predicted"/>
<protein>
    <submittedName>
        <fullName evidence="1">9648_t:CDS:1</fullName>
    </submittedName>
</protein>
<accession>A0A9W4T5D2</accession>
<gene>
    <name evidence="1" type="ORF">FWILDA_LOCUS15702</name>
</gene>
<dbReference type="Proteomes" id="UP001153678">
    <property type="component" value="Unassembled WGS sequence"/>
</dbReference>
<dbReference type="EMBL" id="CAMKVN010008620">
    <property type="protein sequence ID" value="CAI2192688.1"/>
    <property type="molecule type" value="Genomic_DNA"/>
</dbReference>
<comment type="caution">
    <text evidence="1">The sequence shown here is derived from an EMBL/GenBank/DDBJ whole genome shotgun (WGS) entry which is preliminary data.</text>
</comment>
<feature type="non-terminal residue" evidence="1">
    <location>
        <position position="1"/>
    </location>
</feature>